<dbReference type="Pfam" id="PF01715">
    <property type="entry name" value="IPPT"/>
    <property type="match status" value="1"/>
</dbReference>
<dbReference type="GO" id="GO:0005739">
    <property type="term" value="C:mitochondrion"/>
    <property type="evidence" value="ECO:0007669"/>
    <property type="project" value="TreeGrafter"/>
</dbReference>
<dbReference type="InterPro" id="IPR027417">
    <property type="entry name" value="P-loop_NTPase"/>
</dbReference>
<name>A0A2A9M8A0_BESBE</name>
<evidence type="ECO:0000256" key="3">
    <source>
        <dbReference type="ARBA" id="ARBA00022741"/>
    </source>
</evidence>
<dbReference type="Gene3D" id="1.10.20.140">
    <property type="match status" value="1"/>
</dbReference>
<comment type="caution">
    <text evidence="7">The sequence shown here is derived from an EMBL/GenBank/DDBJ whole genome shotgun (WGS) entry which is preliminary data.</text>
</comment>
<keyword evidence="4 5" id="KW-0067">ATP-binding</keyword>
<dbReference type="GO" id="GO:0005524">
    <property type="term" value="F:ATP binding"/>
    <property type="evidence" value="ECO:0007669"/>
    <property type="project" value="UniProtKB-KW"/>
</dbReference>
<dbReference type="STRING" id="94643.A0A2A9M8A0"/>
<dbReference type="VEuPathDB" id="ToxoDB:BESB_073670"/>
<dbReference type="InterPro" id="IPR039657">
    <property type="entry name" value="Dimethylallyltransferase"/>
</dbReference>
<keyword evidence="2 5" id="KW-0808">Transferase</keyword>
<keyword evidence="3 5" id="KW-0547">Nucleotide-binding</keyword>
<dbReference type="Gene3D" id="3.40.50.300">
    <property type="entry name" value="P-loop containing nucleotide triphosphate hydrolases"/>
    <property type="match status" value="1"/>
</dbReference>
<protein>
    <submittedName>
        <fullName evidence="7">tRNA dimethylallyltransferase</fullName>
    </submittedName>
</protein>
<gene>
    <name evidence="7" type="ORF">BESB_073670</name>
</gene>
<dbReference type="EMBL" id="NWUJ01000007">
    <property type="protein sequence ID" value="PFH34215.1"/>
    <property type="molecule type" value="Genomic_DNA"/>
</dbReference>
<feature type="region of interest" description="Disordered" evidence="6">
    <location>
        <begin position="542"/>
        <end position="563"/>
    </location>
</feature>
<dbReference type="OrthoDB" id="775260at2759"/>
<dbReference type="SUPFAM" id="SSF52540">
    <property type="entry name" value="P-loop containing nucleoside triphosphate hydrolases"/>
    <property type="match status" value="2"/>
</dbReference>
<feature type="region of interest" description="Disordered" evidence="6">
    <location>
        <begin position="456"/>
        <end position="520"/>
    </location>
</feature>
<feature type="compositionally biased region" description="Basic and acidic residues" evidence="6">
    <location>
        <begin position="662"/>
        <end position="673"/>
    </location>
</feature>
<dbReference type="HAMAP" id="MF_00185">
    <property type="entry name" value="IPP_trans"/>
    <property type="match status" value="1"/>
</dbReference>
<feature type="compositionally biased region" description="Low complexity" evidence="6">
    <location>
        <begin position="183"/>
        <end position="193"/>
    </location>
</feature>
<comment type="similarity">
    <text evidence="1 5">Belongs to the IPP transferase family.</text>
</comment>
<feature type="compositionally biased region" description="Low complexity" evidence="6">
    <location>
        <begin position="545"/>
        <end position="563"/>
    </location>
</feature>
<feature type="region of interest" description="Disordered" evidence="6">
    <location>
        <begin position="134"/>
        <end position="193"/>
    </location>
</feature>
<feature type="region of interest" description="Disordered" evidence="6">
    <location>
        <begin position="88"/>
        <end position="109"/>
    </location>
</feature>
<dbReference type="GeneID" id="40312293"/>
<dbReference type="GO" id="GO:0052381">
    <property type="term" value="F:tRNA dimethylallyltransferase activity"/>
    <property type="evidence" value="ECO:0007669"/>
    <property type="project" value="InterPro"/>
</dbReference>
<accession>A0A2A9M8A0</accession>
<evidence type="ECO:0000256" key="1">
    <source>
        <dbReference type="ARBA" id="ARBA00005842"/>
    </source>
</evidence>
<dbReference type="InterPro" id="IPR018022">
    <property type="entry name" value="IPT"/>
</dbReference>
<evidence type="ECO:0000256" key="5">
    <source>
        <dbReference type="RuleBase" id="RU003785"/>
    </source>
</evidence>
<evidence type="ECO:0000256" key="2">
    <source>
        <dbReference type="ARBA" id="ARBA00022679"/>
    </source>
</evidence>
<keyword evidence="8" id="KW-1185">Reference proteome</keyword>
<dbReference type="PANTHER" id="PTHR11088:SF89">
    <property type="entry name" value="TRNA DIMETHYLALLYLTRANSFERASE"/>
    <property type="match status" value="1"/>
</dbReference>
<feature type="compositionally biased region" description="Low complexity" evidence="6">
    <location>
        <begin position="156"/>
        <end position="172"/>
    </location>
</feature>
<evidence type="ECO:0000313" key="7">
    <source>
        <dbReference type="EMBL" id="PFH34215.1"/>
    </source>
</evidence>
<dbReference type="KEGG" id="bbes:BESB_073670"/>
<dbReference type="Proteomes" id="UP000224006">
    <property type="component" value="Unassembled WGS sequence"/>
</dbReference>
<feature type="region of interest" description="Disordered" evidence="6">
    <location>
        <begin position="661"/>
        <end position="699"/>
    </location>
</feature>
<dbReference type="RefSeq" id="XP_029218224.1">
    <property type="nucleotide sequence ID" value="XM_029365740.1"/>
</dbReference>
<evidence type="ECO:0000256" key="4">
    <source>
        <dbReference type="ARBA" id="ARBA00022840"/>
    </source>
</evidence>
<sequence>MDDPRLPAFLPVAERTRLLATSTRRHNPAGLQPRFVCGTRSNPVLQEGLSCQASSRRLWQARLSVFARPTQREPRTHMREAGVACTDSAGPQASLHAPPRALASTRDLSTSPVPLPGACLFSDAPLPLSRLRRSVSGWSPSSPSSAPASEPPVSSPPCLAATSAASASPPDAVLQSPVPPAASAPAPSSAEGAADASASNTLHVVYIIGPTGVGKTRLGVELCLALQQRGQPAEIISADSMQVYRGCDIATAKATAEEQKLVPHHLLDICDVGEHFSVLRFLRLATKKVSDLQARGVVPVVVGGTQLYLQHLLWRSLLDRYLDASESDKQHSASSRSRESLEKFSDAALYDKLKALDPERAAQLHPRDRRRVIRSIETTQSTGVPHSELMRREREASIQEGLRYPSCILWLDCRDGDIHQRRLETRVDQMLQHGLLRECGWVVDTLGVADRWLRSDARGGQPLNEDEEHARLPEGQRGQRDSTAEASGQKAEGEGCGKAASEESGNDQDEDAEEAGKKQPGVLQSIGYKEFVPLLLHQRHDEQLRGAASSSSPRSPPASLASGSSCRFGCPAGTLCPPTVASSAACLVLRSRQYAKKQRRWIINKFLLRQQNLPLYLLDTSNGENPHAWEKEIRDPATRIVEDFLRGAPFKEDHPYAAAAHLSDREKARRETLRALSQQGPDNPPQVGIDPWVDGGLNG</sequence>
<feature type="compositionally biased region" description="Basic and acidic residues" evidence="6">
    <location>
        <begin position="468"/>
        <end position="483"/>
    </location>
</feature>
<reference evidence="7 8" key="1">
    <citation type="submission" date="2017-09" db="EMBL/GenBank/DDBJ databases">
        <title>Genome sequencing of Besnoitia besnoiti strain Bb-Ger1.</title>
        <authorList>
            <person name="Schares G."/>
            <person name="Venepally P."/>
            <person name="Lorenzi H.A."/>
        </authorList>
    </citation>
    <scope>NUCLEOTIDE SEQUENCE [LARGE SCALE GENOMIC DNA]</scope>
    <source>
        <strain evidence="7 8">Bb-Ger1</strain>
    </source>
</reference>
<dbReference type="AlphaFoldDB" id="A0A2A9M8A0"/>
<dbReference type="NCBIfam" id="TIGR00174">
    <property type="entry name" value="miaA"/>
    <property type="match status" value="1"/>
</dbReference>
<dbReference type="PANTHER" id="PTHR11088">
    <property type="entry name" value="TRNA DIMETHYLALLYLTRANSFERASE"/>
    <property type="match status" value="1"/>
</dbReference>
<proteinExistence type="inferred from homology"/>
<dbReference type="GO" id="GO:0006400">
    <property type="term" value="P:tRNA modification"/>
    <property type="evidence" value="ECO:0007669"/>
    <property type="project" value="TreeGrafter"/>
</dbReference>
<organism evidence="7 8">
    <name type="scientific">Besnoitia besnoiti</name>
    <name type="common">Apicomplexan protozoan</name>
    <dbReference type="NCBI Taxonomy" id="94643"/>
    <lineage>
        <taxon>Eukaryota</taxon>
        <taxon>Sar</taxon>
        <taxon>Alveolata</taxon>
        <taxon>Apicomplexa</taxon>
        <taxon>Conoidasida</taxon>
        <taxon>Coccidia</taxon>
        <taxon>Eucoccidiorida</taxon>
        <taxon>Eimeriorina</taxon>
        <taxon>Sarcocystidae</taxon>
        <taxon>Besnoitia</taxon>
    </lineage>
</organism>
<feature type="compositionally biased region" description="Acidic residues" evidence="6">
    <location>
        <begin position="504"/>
        <end position="513"/>
    </location>
</feature>
<feature type="compositionally biased region" description="Low complexity" evidence="6">
    <location>
        <begin position="134"/>
        <end position="148"/>
    </location>
</feature>
<evidence type="ECO:0000313" key="8">
    <source>
        <dbReference type="Proteomes" id="UP000224006"/>
    </source>
</evidence>
<evidence type="ECO:0000256" key="6">
    <source>
        <dbReference type="SAM" id="MobiDB-lite"/>
    </source>
</evidence>